<protein>
    <submittedName>
        <fullName evidence="1">Metal-binding domain-containing protein</fullName>
    </submittedName>
</protein>
<proteinExistence type="predicted"/>
<sequence>MGNYSKNISKRFAHTKINEGYCLICGSFGRLSPDHVPPKGAITITKVQQRHITELMGVGASKVKGVESPNGSKFKTICHKCNNEHLGGNDDEIARVCKSLTLKVKGYFTSLNHPYNFISTDVDSMKFSRAMIGHILAATSVEECKSPQKYSPYLQPLKDFVLGDDSALDDSHDIYYWFYPFNKHLSAKCVGFYNEGHIATVSLLSFFPIAFMVTKKDEGTFPAHSRKLAFGDDQLHFDLSPRGYTFSEFPFHGLKGNQMMAFTDFQTIVSYPIGQ</sequence>
<gene>
    <name evidence="1" type="ORF">PUND_09999</name>
</gene>
<dbReference type="Proteomes" id="UP000016534">
    <property type="component" value="Unassembled WGS sequence"/>
</dbReference>
<organism evidence="1 2">
    <name type="scientific">Pseudoalteromonas undina</name>
    <dbReference type="NCBI Taxonomy" id="43660"/>
    <lineage>
        <taxon>Bacteria</taxon>
        <taxon>Pseudomonadati</taxon>
        <taxon>Pseudomonadota</taxon>
        <taxon>Gammaproteobacteria</taxon>
        <taxon>Alteromonadales</taxon>
        <taxon>Pseudoalteromonadaceae</taxon>
        <taxon>Pseudoalteromonas</taxon>
    </lineage>
</organism>
<evidence type="ECO:0000313" key="2">
    <source>
        <dbReference type="Proteomes" id="UP000016534"/>
    </source>
</evidence>
<reference evidence="1" key="1">
    <citation type="journal article" date="2012" name="J. Bacteriol.">
        <title>Genome sequences of type strains of seven species of the marine bacterium Pseudoalteromonas.</title>
        <authorList>
            <person name="Xie B.B."/>
            <person name="Shu Y.L."/>
            <person name="Qin Q.L."/>
            <person name="Rong J.C."/>
            <person name="Zhang X.Y."/>
            <person name="Chen X.L."/>
            <person name="Shi M."/>
            <person name="He H.L."/>
            <person name="Zhou B.C."/>
            <person name="Zhang Y.Z."/>
        </authorList>
    </citation>
    <scope>NUCLEOTIDE SEQUENCE [LARGE SCALE GENOMIC DNA]</scope>
    <source>
        <strain evidence="1">NCIMB 2128</strain>
    </source>
</reference>
<dbReference type="EMBL" id="AHCF02000017">
    <property type="protein sequence ID" value="ERG61436.1"/>
    <property type="molecule type" value="Genomic_DNA"/>
</dbReference>
<name>A0ABN0NJ61_9GAMM</name>
<keyword evidence="2" id="KW-1185">Reference proteome</keyword>
<accession>A0ABN0NJ61</accession>
<comment type="caution">
    <text evidence="1">The sequence shown here is derived from an EMBL/GenBank/DDBJ whole genome shotgun (WGS) entry which is preliminary data.</text>
</comment>
<evidence type="ECO:0000313" key="1">
    <source>
        <dbReference type="EMBL" id="ERG61436.1"/>
    </source>
</evidence>
<reference evidence="1" key="2">
    <citation type="submission" date="2013-04" db="EMBL/GenBank/DDBJ databases">
        <title>Genome sequence of Pseudoalteromonas undina.</title>
        <authorList>
            <person name="Xie B.-B."/>
            <person name="Rong J.-C."/>
            <person name="Qin Q.-L."/>
            <person name="Shu Y.-L."/>
            <person name="Zhang Y.-Z."/>
        </authorList>
    </citation>
    <scope>NUCLEOTIDE SEQUENCE</scope>
    <source>
        <strain evidence="1">NCIMB 2128</strain>
    </source>
</reference>